<keyword evidence="2 10" id="KW-0436">Ligase</keyword>
<keyword evidence="5 10" id="KW-0067">ATP-binding</keyword>
<dbReference type="Pfam" id="PF08245">
    <property type="entry name" value="Mur_ligase_M"/>
    <property type="match status" value="1"/>
</dbReference>
<dbReference type="InterPro" id="IPR013221">
    <property type="entry name" value="Mur_ligase_cen"/>
</dbReference>
<dbReference type="Gene3D" id="3.90.190.20">
    <property type="entry name" value="Mur ligase, C-terminal domain"/>
    <property type="match status" value="1"/>
</dbReference>
<organism evidence="15 16">
    <name type="scientific">Halopseudomonas phragmitis</name>
    <dbReference type="NCBI Taxonomy" id="1931241"/>
    <lineage>
        <taxon>Bacteria</taxon>
        <taxon>Pseudomonadati</taxon>
        <taxon>Pseudomonadota</taxon>
        <taxon>Gammaproteobacteria</taxon>
        <taxon>Pseudomonadales</taxon>
        <taxon>Pseudomonadaceae</taxon>
        <taxon>Halopseudomonas</taxon>
    </lineage>
</organism>
<evidence type="ECO:0000256" key="11">
    <source>
        <dbReference type="RuleBase" id="RU004136"/>
    </source>
</evidence>
<dbReference type="STRING" id="1931241.BVH74_08295"/>
<evidence type="ECO:0000256" key="4">
    <source>
        <dbReference type="ARBA" id="ARBA00022741"/>
    </source>
</evidence>
<dbReference type="RefSeq" id="WP_080049600.1">
    <property type="nucleotide sequence ID" value="NZ_CP020100.1"/>
</dbReference>
<protein>
    <recommendedName>
        <fullName evidence="10 11">UDP-N-acetylmuramoyl-tripeptide--D-alanyl-D-alanine ligase</fullName>
        <ecNumber evidence="10 11">6.3.2.10</ecNumber>
    </recommendedName>
    <alternativeName>
        <fullName evidence="10">D-alanyl-D-alanine-adding enzyme</fullName>
    </alternativeName>
</protein>
<evidence type="ECO:0000256" key="6">
    <source>
        <dbReference type="ARBA" id="ARBA00022960"/>
    </source>
</evidence>
<dbReference type="UniPathway" id="UPA00219"/>
<evidence type="ECO:0000256" key="8">
    <source>
        <dbReference type="ARBA" id="ARBA00023306"/>
    </source>
</evidence>
<gene>
    <name evidence="10" type="primary">murF</name>
    <name evidence="15" type="ORF">BVH74_08295</name>
</gene>
<dbReference type="GO" id="GO:0047480">
    <property type="term" value="F:UDP-N-acetylmuramoyl-tripeptide-D-alanyl-D-alanine ligase activity"/>
    <property type="evidence" value="ECO:0007669"/>
    <property type="project" value="UniProtKB-UniRule"/>
</dbReference>
<dbReference type="PANTHER" id="PTHR43024">
    <property type="entry name" value="UDP-N-ACETYLMURAMOYL-TRIPEPTIDE--D-ALANYL-D-ALANINE LIGASE"/>
    <property type="match status" value="1"/>
</dbReference>
<sequence>MLEALRLSELVKPLAASLKGEDVSFDSVSIDSRQVQAGGLFVALPGSRVDGHDFIAQARLHGAVAALVEHLVDDPLPQLLVHDCQLALGQLAALSRQAFKGRMVAITGSSGKTTVKEMLASILREQGSVLATQGNLNNELGVPLTLLALQPEHQFAVIEMGAAKVGDIAYSMGIAKPDISILTNAGMAHVGRFGSPENIAKAKGEIITALKSDGHVVLNLDSPWFEQWYQSLGKRKSHAFSLENPTAELRGESVEIDERGCPGFLLVTPKGSITVQLNLLGRHNIANALAATGAALALGLELEQIRRGLARLQPVAGRAQGKPGHAGALVIDDSYNANPSSVKAAIDLLAGFDGQRILVLGDMGELGDWEAAGHREVGEHARQQGLDALYAVGRLSALAVEAFGEGGRLFASKTELINALRPQLQAQTRVLVKGSRSAGMEEVVAGLVDTTNNENKAH</sequence>
<dbReference type="SUPFAM" id="SSF63418">
    <property type="entry name" value="MurE/MurF N-terminal domain"/>
    <property type="match status" value="1"/>
</dbReference>
<proteinExistence type="inferred from homology"/>
<dbReference type="Gene3D" id="3.40.1390.10">
    <property type="entry name" value="MurE/MurF, N-terminal domain"/>
    <property type="match status" value="1"/>
</dbReference>
<reference evidence="15 16" key="1">
    <citation type="submission" date="2017-03" db="EMBL/GenBank/DDBJ databases">
        <title>Complete genome sequence of the novel DNRA strain Pseudomonas sp. S-6-2 isolated from Chinese polluted river sediment. Journal of Biotechnology.</title>
        <authorList>
            <person name="Li J."/>
            <person name="Xiang F."/>
            <person name="Wang L."/>
            <person name="Xi L."/>
            <person name="Liu J."/>
        </authorList>
    </citation>
    <scope>NUCLEOTIDE SEQUENCE [LARGE SCALE GENOMIC DNA]</scope>
    <source>
        <strain evidence="15 16">S-6-2</strain>
    </source>
</reference>
<keyword evidence="8 10" id="KW-0131">Cell cycle</keyword>
<dbReference type="InterPro" id="IPR051046">
    <property type="entry name" value="MurCDEF_CellWall_CoF430Synth"/>
</dbReference>
<evidence type="ECO:0000259" key="13">
    <source>
        <dbReference type="Pfam" id="PF02875"/>
    </source>
</evidence>
<evidence type="ECO:0000256" key="10">
    <source>
        <dbReference type="HAMAP-Rule" id="MF_02019"/>
    </source>
</evidence>
<dbReference type="GO" id="GO:0008360">
    <property type="term" value="P:regulation of cell shape"/>
    <property type="evidence" value="ECO:0007669"/>
    <property type="project" value="UniProtKB-KW"/>
</dbReference>
<evidence type="ECO:0000256" key="9">
    <source>
        <dbReference type="ARBA" id="ARBA00023316"/>
    </source>
</evidence>
<dbReference type="NCBIfam" id="TIGR01143">
    <property type="entry name" value="murF"/>
    <property type="match status" value="1"/>
</dbReference>
<comment type="function">
    <text evidence="10 11">Involved in cell wall formation. Catalyzes the final step in the synthesis of UDP-N-acetylmuramoyl-pentapeptide, the precursor of murein.</text>
</comment>
<dbReference type="Pfam" id="PF01225">
    <property type="entry name" value="Mur_ligase"/>
    <property type="match status" value="1"/>
</dbReference>
<keyword evidence="9 10" id="KW-0961">Cell wall biogenesis/degradation</keyword>
<comment type="subcellular location">
    <subcellularLocation>
        <location evidence="10 11">Cytoplasm</location>
    </subcellularLocation>
</comment>
<dbReference type="SUPFAM" id="SSF53244">
    <property type="entry name" value="MurD-like peptide ligases, peptide-binding domain"/>
    <property type="match status" value="1"/>
</dbReference>
<comment type="pathway">
    <text evidence="10 11">Cell wall biogenesis; peptidoglycan biosynthesis.</text>
</comment>
<keyword evidence="6 10" id="KW-0133">Cell shape</keyword>
<evidence type="ECO:0000313" key="15">
    <source>
        <dbReference type="EMBL" id="AQZ94747.1"/>
    </source>
</evidence>
<evidence type="ECO:0000256" key="7">
    <source>
        <dbReference type="ARBA" id="ARBA00022984"/>
    </source>
</evidence>
<dbReference type="HAMAP" id="MF_02019">
    <property type="entry name" value="MurF"/>
    <property type="match status" value="1"/>
</dbReference>
<dbReference type="GO" id="GO:0005524">
    <property type="term" value="F:ATP binding"/>
    <property type="evidence" value="ECO:0007669"/>
    <property type="project" value="UniProtKB-UniRule"/>
</dbReference>
<dbReference type="InterPro" id="IPR036565">
    <property type="entry name" value="Mur-like_cat_sf"/>
</dbReference>
<keyword evidence="4 10" id="KW-0547">Nucleotide-binding</keyword>
<feature type="domain" description="Mur ligase C-terminal" evidence="13">
    <location>
        <begin position="317"/>
        <end position="436"/>
    </location>
</feature>
<evidence type="ECO:0000313" key="16">
    <source>
        <dbReference type="Proteomes" id="UP000243488"/>
    </source>
</evidence>
<comment type="catalytic activity">
    <reaction evidence="10 11">
        <text>D-alanyl-D-alanine + UDP-N-acetyl-alpha-D-muramoyl-L-alanyl-gamma-D-glutamyl-meso-2,6-diaminopimelate + ATP = UDP-N-acetyl-alpha-D-muramoyl-L-alanyl-gamma-D-glutamyl-meso-2,6-diaminopimeloyl-D-alanyl-D-alanine + ADP + phosphate + H(+)</text>
        <dbReference type="Rhea" id="RHEA:28374"/>
        <dbReference type="ChEBI" id="CHEBI:15378"/>
        <dbReference type="ChEBI" id="CHEBI:30616"/>
        <dbReference type="ChEBI" id="CHEBI:43474"/>
        <dbReference type="ChEBI" id="CHEBI:57822"/>
        <dbReference type="ChEBI" id="CHEBI:61386"/>
        <dbReference type="ChEBI" id="CHEBI:83905"/>
        <dbReference type="ChEBI" id="CHEBI:456216"/>
        <dbReference type="EC" id="6.3.2.10"/>
    </reaction>
</comment>
<accession>A0A1V0B4A3</accession>
<keyword evidence="3 10" id="KW-0132">Cell division</keyword>
<dbReference type="InterPro" id="IPR005863">
    <property type="entry name" value="UDP-N-AcMur_synth"/>
</dbReference>
<dbReference type="GO" id="GO:0009252">
    <property type="term" value="P:peptidoglycan biosynthetic process"/>
    <property type="evidence" value="ECO:0007669"/>
    <property type="project" value="UniProtKB-UniRule"/>
</dbReference>
<dbReference type="EMBL" id="CP020100">
    <property type="protein sequence ID" value="AQZ94747.1"/>
    <property type="molecule type" value="Genomic_DNA"/>
</dbReference>
<dbReference type="InterPro" id="IPR000713">
    <property type="entry name" value="Mur_ligase_N"/>
</dbReference>
<keyword evidence="16" id="KW-1185">Reference proteome</keyword>
<dbReference type="SUPFAM" id="SSF53623">
    <property type="entry name" value="MurD-like peptide ligases, catalytic domain"/>
    <property type="match status" value="1"/>
</dbReference>
<dbReference type="GO" id="GO:0051301">
    <property type="term" value="P:cell division"/>
    <property type="evidence" value="ECO:0007669"/>
    <property type="project" value="UniProtKB-KW"/>
</dbReference>
<keyword evidence="7 10" id="KW-0573">Peptidoglycan synthesis</keyword>
<evidence type="ECO:0000256" key="2">
    <source>
        <dbReference type="ARBA" id="ARBA00022598"/>
    </source>
</evidence>
<dbReference type="InterPro" id="IPR004101">
    <property type="entry name" value="Mur_ligase_C"/>
</dbReference>
<dbReference type="GO" id="GO:0071555">
    <property type="term" value="P:cell wall organization"/>
    <property type="evidence" value="ECO:0007669"/>
    <property type="project" value="UniProtKB-KW"/>
</dbReference>
<feature type="domain" description="Mur ligase N-terminal catalytic" evidence="12">
    <location>
        <begin position="27"/>
        <end position="70"/>
    </location>
</feature>
<dbReference type="GO" id="GO:0008766">
    <property type="term" value="F:UDP-N-acetylmuramoylalanyl-D-glutamyl-2,6-diaminopimelate-D-alanyl-D-alanine ligase activity"/>
    <property type="evidence" value="ECO:0007669"/>
    <property type="project" value="RHEA"/>
</dbReference>
<keyword evidence="1 10" id="KW-0963">Cytoplasm</keyword>
<dbReference type="GO" id="GO:0005737">
    <property type="term" value="C:cytoplasm"/>
    <property type="evidence" value="ECO:0007669"/>
    <property type="project" value="UniProtKB-SubCell"/>
</dbReference>
<feature type="domain" description="Mur ligase central" evidence="14">
    <location>
        <begin position="106"/>
        <end position="295"/>
    </location>
</feature>
<dbReference type="PANTHER" id="PTHR43024:SF1">
    <property type="entry name" value="UDP-N-ACETYLMURAMOYL-TRIPEPTIDE--D-ALANYL-D-ALANINE LIGASE"/>
    <property type="match status" value="1"/>
</dbReference>
<dbReference type="Gene3D" id="3.40.1190.10">
    <property type="entry name" value="Mur-like, catalytic domain"/>
    <property type="match status" value="1"/>
</dbReference>
<dbReference type="InterPro" id="IPR035911">
    <property type="entry name" value="MurE/MurF_N"/>
</dbReference>
<dbReference type="Pfam" id="PF02875">
    <property type="entry name" value="Mur_ligase_C"/>
    <property type="match status" value="1"/>
</dbReference>
<evidence type="ECO:0000259" key="14">
    <source>
        <dbReference type="Pfam" id="PF08245"/>
    </source>
</evidence>
<dbReference type="KEGG" id="ppha:BVH74_08295"/>
<evidence type="ECO:0000256" key="3">
    <source>
        <dbReference type="ARBA" id="ARBA00022618"/>
    </source>
</evidence>
<dbReference type="AlphaFoldDB" id="A0A1V0B4A3"/>
<dbReference type="EC" id="6.3.2.10" evidence="10 11"/>
<name>A0A1V0B4A3_9GAMM</name>
<dbReference type="InterPro" id="IPR036615">
    <property type="entry name" value="Mur_ligase_C_dom_sf"/>
</dbReference>
<comment type="similarity">
    <text evidence="10">Belongs to the MurCDEF family. MurF subfamily.</text>
</comment>
<dbReference type="Proteomes" id="UP000243488">
    <property type="component" value="Chromosome"/>
</dbReference>
<evidence type="ECO:0000259" key="12">
    <source>
        <dbReference type="Pfam" id="PF01225"/>
    </source>
</evidence>
<feature type="binding site" evidence="10">
    <location>
        <begin position="108"/>
        <end position="114"/>
    </location>
    <ligand>
        <name>ATP</name>
        <dbReference type="ChEBI" id="CHEBI:30616"/>
    </ligand>
</feature>
<evidence type="ECO:0000256" key="5">
    <source>
        <dbReference type="ARBA" id="ARBA00022840"/>
    </source>
</evidence>
<evidence type="ECO:0000256" key="1">
    <source>
        <dbReference type="ARBA" id="ARBA00022490"/>
    </source>
</evidence>